<dbReference type="AlphaFoldDB" id="A0A673KI99"/>
<dbReference type="Proteomes" id="UP000472270">
    <property type="component" value="Unassembled WGS sequence"/>
</dbReference>
<protein>
    <submittedName>
        <fullName evidence="1">Uncharacterized protein</fullName>
    </submittedName>
</protein>
<name>A0A673KI99_9TELE</name>
<organism evidence="1 2">
    <name type="scientific">Sinocyclocheilus rhinocerous</name>
    <dbReference type="NCBI Taxonomy" id="307959"/>
    <lineage>
        <taxon>Eukaryota</taxon>
        <taxon>Metazoa</taxon>
        <taxon>Chordata</taxon>
        <taxon>Craniata</taxon>
        <taxon>Vertebrata</taxon>
        <taxon>Euteleostomi</taxon>
        <taxon>Actinopterygii</taxon>
        <taxon>Neopterygii</taxon>
        <taxon>Teleostei</taxon>
        <taxon>Ostariophysi</taxon>
        <taxon>Cypriniformes</taxon>
        <taxon>Cyprinidae</taxon>
        <taxon>Cyprininae</taxon>
        <taxon>Sinocyclocheilus</taxon>
    </lineage>
</organism>
<dbReference type="Ensembl" id="ENSSRHT00000066080.1">
    <property type="protein sequence ID" value="ENSSRHP00000064301.1"/>
    <property type="gene ID" value="ENSSRHG00000032049.1"/>
</dbReference>
<reference evidence="1" key="1">
    <citation type="submission" date="2025-08" db="UniProtKB">
        <authorList>
            <consortium name="Ensembl"/>
        </authorList>
    </citation>
    <scope>IDENTIFICATION</scope>
</reference>
<reference evidence="1" key="2">
    <citation type="submission" date="2025-09" db="UniProtKB">
        <authorList>
            <consortium name="Ensembl"/>
        </authorList>
    </citation>
    <scope>IDENTIFICATION</scope>
</reference>
<sequence>MNTEFHCLLSLTSMTSTTILNVPDLGGFPPSIAVSCFSRSKALIRTSSTVTLCSTFCTSREKCSLGLSL</sequence>
<keyword evidence="2" id="KW-1185">Reference proteome</keyword>
<proteinExistence type="predicted"/>
<accession>A0A673KI99</accession>
<evidence type="ECO:0000313" key="1">
    <source>
        <dbReference type="Ensembl" id="ENSSRHP00000064301.1"/>
    </source>
</evidence>
<evidence type="ECO:0000313" key="2">
    <source>
        <dbReference type="Proteomes" id="UP000472270"/>
    </source>
</evidence>